<feature type="transmembrane region" description="Helical" evidence="5">
    <location>
        <begin position="218"/>
        <end position="238"/>
    </location>
</feature>
<protein>
    <submittedName>
        <fullName evidence="6">Chloride channel protein</fullName>
    </submittedName>
</protein>
<keyword evidence="7" id="KW-1185">Reference proteome</keyword>
<sequence length="412" mass="43410">MRTVKKFSIAFAKWVFIACAVGVIGGIVGSLFHMAVNFATGFRECHSWTLYLMPLAGLFIIFSYRVCKVNEETGTNLIISSVRGNIKVPLLMAPLIFLGTVLTHLTGGSAGREGAALQLGGSIGAKAGELLKLDEKDSSLVIMCGMSAVFAALFGTPLTATFFAMEVISVGVIYYVGLVPCIASSLIAYKISLLAGLAPTKFNITGIPRLSLVSVTQIAALAALCAVISILLCMVMEFSHSRFQMYLPNTYLRIAVGGVVIIALTLLVGTRDYNGAGVDVIVAALEKGKAHPEAFALKMLFTAITINTGFKGGEIVPTFFIGATFGCTAAGFLGLDPSFGAAIGLVALFCGVVNCPVASILLSYELFGGSGLVLFAVACGVSYMLSGYYGLYSSQKIMYSKTKPEYININAK</sequence>
<dbReference type="PANTHER" id="PTHR43427">
    <property type="entry name" value="CHLORIDE CHANNEL PROTEIN CLC-E"/>
    <property type="match status" value="1"/>
</dbReference>
<feature type="transmembrane region" description="Helical" evidence="5">
    <location>
        <begin position="315"/>
        <end position="335"/>
    </location>
</feature>
<feature type="transmembrane region" description="Helical" evidence="5">
    <location>
        <begin position="140"/>
        <end position="165"/>
    </location>
</feature>
<keyword evidence="2 5" id="KW-0812">Transmembrane</keyword>
<dbReference type="PANTHER" id="PTHR43427:SF12">
    <property type="entry name" value="CHLORIDE TRANSPORTER"/>
    <property type="match status" value="1"/>
</dbReference>
<dbReference type="Pfam" id="PF00654">
    <property type="entry name" value="Voltage_CLC"/>
    <property type="match status" value="1"/>
</dbReference>
<evidence type="ECO:0000313" key="7">
    <source>
        <dbReference type="Proteomes" id="UP001208131"/>
    </source>
</evidence>
<accession>A0AAE3IMZ2</accession>
<evidence type="ECO:0000256" key="3">
    <source>
        <dbReference type="ARBA" id="ARBA00022989"/>
    </source>
</evidence>
<dbReference type="AlphaFoldDB" id="A0AAE3IMZ2"/>
<reference evidence="6 7" key="1">
    <citation type="journal article" date="2021" name="ISME Commun">
        <title>Automated analysis of genomic sequences facilitates high-throughput and comprehensive description of bacteria.</title>
        <authorList>
            <person name="Hitch T.C.A."/>
        </authorList>
    </citation>
    <scope>NUCLEOTIDE SEQUENCE [LARGE SCALE GENOMIC DNA]</scope>
    <source>
        <strain evidence="6 7">Sanger_31</strain>
    </source>
</reference>
<dbReference type="InterPro" id="IPR001807">
    <property type="entry name" value="ClC"/>
</dbReference>
<proteinExistence type="predicted"/>
<feature type="transmembrane region" description="Helical" evidence="5">
    <location>
        <begin position="172"/>
        <end position="198"/>
    </location>
</feature>
<dbReference type="InterPro" id="IPR014743">
    <property type="entry name" value="Cl-channel_core"/>
</dbReference>
<comment type="caution">
    <text evidence="6">The sequence shown here is derived from an EMBL/GenBank/DDBJ whole genome shotgun (WGS) entry which is preliminary data.</text>
</comment>
<dbReference type="Proteomes" id="UP001208131">
    <property type="component" value="Unassembled WGS sequence"/>
</dbReference>
<dbReference type="EMBL" id="JAOQJZ010000018">
    <property type="protein sequence ID" value="MCU6706878.1"/>
    <property type="molecule type" value="Genomic_DNA"/>
</dbReference>
<evidence type="ECO:0000256" key="5">
    <source>
        <dbReference type="SAM" id="Phobius"/>
    </source>
</evidence>
<keyword evidence="4 5" id="KW-0472">Membrane</keyword>
<dbReference type="InterPro" id="IPR050368">
    <property type="entry name" value="ClC-type_chloride_channel"/>
</dbReference>
<feature type="transmembrane region" description="Helical" evidence="5">
    <location>
        <begin position="88"/>
        <end position="107"/>
    </location>
</feature>
<gene>
    <name evidence="6" type="ORF">OCV57_13240</name>
</gene>
<dbReference type="PRINTS" id="PR00762">
    <property type="entry name" value="CLCHANNEL"/>
</dbReference>
<dbReference type="GO" id="GO:0015108">
    <property type="term" value="F:chloride transmembrane transporter activity"/>
    <property type="evidence" value="ECO:0007669"/>
    <property type="project" value="InterPro"/>
</dbReference>
<evidence type="ECO:0000313" key="6">
    <source>
        <dbReference type="EMBL" id="MCU6706878.1"/>
    </source>
</evidence>
<feature type="transmembrane region" description="Helical" evidence="5">
    <location>
        <begin position="48"/>
        <end position="67"/>
    </location>
</feature>
<dbReference type="Gene3D" id="1.10.3080.10">
    <property type="entry name" value="Clc chloride channel"/>
    <property type="match status" value="1"/>
</dbReference>
<keyword evidence="3 5" id="KW-1133">Transmembrane helix</keyword>
<name>A0AAE3IMZ2_9FIRM</name>
<evidence type="ECO:0000256" key="2">
    <source>
        <dbReference type="ARBA" id="ARBA00022692"/>
    </source>
</evidence>
<dbReference type="GO" id="GO:0016020">
    <property type="term" value="C:membrane"/>
    <property type="evidence" value="ECO:0007669"/>
    <property type="project" value="UniProtKB-SubCell"/>
</dbReference>
<dbReference type="RefSeq" id="WP_046441633.1">
    <property type="nucleotide sequence ID" value="NZ_JAOQJZ010000018.1"/>
</dbReference>
<dbReference type="SUPFAM" id="SSF81340">
    <property type="entry name" value="Clc chloride channel"/>
    <property type="match status" value="1"/>
</dbReference>
<feature type="transmembrane region" description="Helical" evidence="5">
    <location>
        <begin position="342"/>
        <end position="364"/>
    </location>
</feature>
<evidence type="ECO:0000256" key="1">
    <source>
        <dbReference type="ARBA" id="ARBA00004141"/>
    </source>
</evidence>
<feature type="transmembrane region" description="Helical" evidence="5">
    <location>
        <begin position="370"/>
        <end position="391"/>
    </location>
</feature>
<feature type="transmembrane region" description="Helical" evidence="5">
    <location>
        <begin position="250"/>
        <end position="269"/>
    </location>
</feature>
<comment type="subcellular location">
    <subcellularLocation>
        <location evidence="1">Membrane</location>
        <topology evidence="1">Multi-pass membrane protein</topology>
    </subcellularLocation>
</comment>
<organism evidence="6 7">
    <name type="scientific">Hominimerdicola aceti</name>
    <dbReference type="NCBI Taxonomy" id="2981726"/>
    <lineage>
        <taxon>Bacteria</taxon>
        <taxon>Bacillati</taxon>
        <taxon>Bacillota</taxon>
        <taxon>Clostridia</taxon>
        <taxon>Eubacteriales</taxon>
        <taxon>Oscillospiraceae</taxon>
        <taxon>Hominimerdicola</taxon>
    </lineage>
</organism>
<evidence type="ECO:0000256" key="4">
    <source>
        <dbReference type="ARBA" id="ARBA00023136"/>
    </source>
</evidence>
<feature type="transmembrane region" description="Helical" evidence="5">
    <location>
        <begin position="12"/>
        <end position="36"/>
    </location>
</feature>